<feature type="transmembrane region" description="Helical" evidence="1">
    <location>
        <begin position="80"/>
        <end position="99"/>
    </location>
</feature>
<keyword evidence="3" id="KW-1185">Reference proteome</keyword>
<keyword evidence="1" id="KW-1133">Transmembrane helix</keyword>
<reference evidence="2 3" key="1">
    <citation type="submission" date="2021-05" db="EMBL/GenBank/DDBJ databases">
        <title>Genome Assembly of Synthetic Allotetraploid Brassica napus Reveals Homoeologous Exchanges between Subgenomes.</title>
        <authorList>
            <person name="Davis J.T."/>
        </authorList>
    </citation>
    <scope>NUCLEOTIDE SEQUENCE [LARGE SCALE GENOMIC DNA]</scope>
    <source>
        <strain evidence="3">cv. Da-Ae</strain>
        <tissue evidence="2">Seedling</tissue>
    </source>
</reference>
<sequence>MILRRWDPGIGKEECSGRDKGYVDNNGEWYRRSSPDLVVMGEGNLGILRKDRIMSDLGQISIIINTKSQISDGIGSDLKVLIWILLLVSLMGNCVLVAAKEVVSDVVGYSMKGLMHETGGEPKDIGSYICFELGLLVHGHRWDKDNTFYLYYFVVVSWYLSRLLTSVCIVVSWLIRFQGGHLGLEVFGFRLVEWFEGQGIFWSLDQRH</sequence>
<comment type="caution">
    <text evidence="2">The sequence shown here is derived from an EMBL/GenBank/DDBJ whole genome shotgun (WGS) entry which is preliminary data.</text>
</comment>
<evidence type="ECO:0000313" key="3">
    <source>
        <dbReference type="Proteomes" id="UP000824890"/>
    </source>
</evidence>
<keyword evidence="1" id="KW-0812">Transmembrane</keyword>
<evidence type="ECO:0000313" key="2">
    <source>
        <dbReference type="EMBL" id="KAH0891723.1"/>
    </source>
</evidence>
<name>A0ABQ8AH10_BRANA</name>
<dbReference type="EMBL" id="JAGKQM010000013">
    <property type="protein sequence ID" value="KAH0891723.1"/>
    <property type="molecule type" value="Genomic_DNA"/>
</dbReference>
<dbReference type="Proteomes" id="UP000824890">
    <property type="component" value="Unassembled WGS sequence"/>
</dbReference>
<keyword evidence="1" id="KW-0472">Membrane</keyword>
<gene>
    <name evidence="2" type="ORF">HID58_054152</name>
</gene>
<proteinExistence type="predicted"/>
<organism evidence="2 3">
    <name type="scientific">Brassica napus</name>
    <name type="common">Rape</name>
    <dbReference type="NCBI Taxonomy" id="3708"/>
    <lineage>
        <taxon>Eukaryota</taxon>
        <taxon>Viridiplantae</taxon>
        <taxon>Streptophyta</taxon>
        <taxon>Embryophyta</taxon>
        <taxon>Tracheophyta</taxon>
        <taxon>Spermatophyta</taxon>
        <taxon>Magnoliopsida</taxon>
        <taxon>eudicotyledons</taxon>
        <taxon>Gunneridae</taxon>
        <taxon>Pentapetalae</taxon>
        <taxon>rosids</taxon>
        <taxon>malvids</taxon>
        <taxon>Brassicales</taxon>
        <taxon>Brassicaceae</taxon>
        <taxon>Brassiceae</taxon>
        <taxon>Brassica</taxon>
    </lineage>
</organism>
<protein>
    <submittedName>
        <fullName evidence="2">Uncharacterized protein</fullName>
    </submittedName>
</protein>
<evidence type="ECO:0000256" key="1">
    <source>
        <dbReference type="SAM" id="Phobius"/>
    </source>
</evidence>
<feature type="transmembrane region" description="Helical" evidence="1">
    <location>
        <begin position="149"/>
        <end position="175"/>
    </location>
</feature>
<accession>A0ABQ8AH10</accession>